<dbReference type="EMBL" id="DRTD01000349">
    <property type="protein sequence ID" value="HHE55053.1"/>
    <property type="molecule type" value="Genomic_DNA"/>
</dbReference>
<dbReference type="InterPro" id="IPR013783">
    <property type="entry name" value="Ig-like_fold"/>
</dbReference>
<gene>
    <name evidence="2" type="ORF">ENL21_04675</name>
</gene>
<dbReference type="InterPro" id="IPR032260">
    <property type="entry name" value="DUF5060"/>
</dbReference>
<dbReference type="Gene3D" id="3.20.20.80">
    <property type="entry name" value="Glycosidases"/>
    <property type="match status" value="1"/>
</dbReference>
<reference evidence="2" key="1">
    <citation type="journal article" date="2020" name="mSystems">
        <title>Genome- and Community-Level Interaction Insights into Carbon Utilization and Element Cycling Functions of Hydrothermarchaeota in Hydrothermal Sediment.</title>
        <authorList>
            <person name="Zhou Z."/>
            <person name="Liu Y."/>
            <person name="Xu W."/>
            <person name="Pan J."/>
            <person name="Luo Z.H."/>
            <person name="Li M."/>
        </authorList>
    </citation>
    <scope>NUCLEOTIDE SEQUENCE [LARGE SCALE GENOMIC DNA]</scope>
    <source>
        <strain evidence="2">HyVt-76</strain>
    </source>
</reference>
<dbReference type="Pfam" id="PF16586">
    <property type="entry name" value="DUF5060"/>
    <property type="match status" value="1"/>
</dbReference>
<dbReference type="InterPro" id="IPR017853">
    <property type="entry name" value="GH"/>
</dbReference>
<dbReference type="Proteomes" id="UP000886111">
    <property type="component" value="Unassembled WGS sequence"/>
</dbReference>
<proteinExistence type="predicted"/>
<dbReference type="Gene3D" id="2.60.40.10">
    <property type="entry name" value="Immunoglobulins"/>
    <property type="match status" value="2"/>
</dbReference>
<evidence type="ECO:0000313" key="2">
    <source>
        <dbReference type="EMBL" id="HHE55053.1"/>
    </source>
</evidence>
<accession>A0A7V5H5W0</accession>
<feature type="non-terminal residue" evidence="2">
    <location>
        <position position="758"/>
    </location>
</feature>
<feature type="domain" description="DUF5060" evidence="1">
    <location>
        <begin position="43"/>
        <end position="114"/>
    </location>
</feature>
<organism evidence="2">
    <name type="scientific">Caldithrix abyssi</name>
    <dbReference type="NCBI Taxonomy" id="187145"/>
    <lineage>
        <taxon>Bacteria</taxon>
        <taxon>Pseudomonadati</taxon>
        <taxon>Calditrichota</taxon>
        <taxon>Calditrichia</taxon>
        <taxon>Calditrichales</taxon>
        <taxon>Calditrichaceae</taxon>
        <taxon>Caldithrix</taxon>
    </lineage>
</organism>
<sequence>MLFGKRLEVMLNLLRALFVVLLTHATLFGQLAVDIKEMNADAVPRYEKLELILQLDQVSYSNPFNPNEIDVTAFFTSPSDSLWPVFAFYDNYRLANAWKVRFAPNEIGLWHVTIRAINQGDTAWSPEYTFRVDSSQYHGWIRVSRKNPHYFEHDDGTPFYGIGVYYPWGVHNGSSGLELLQNSGANIFGYWNIMYGDEKGILESLDSGIGHYDQTKCGRIDQIVQWAEERNLKIMIAIWPHDLLSNTVWAHQWHNNPYKYVCNVEDFYSDAEAWQYQQWQYRYWIARWGYSRALAIWEIVNEINGTDGWQKGRQQEATEWVRKVQQFFNQNDPHGRPCTASQSGGIYWSEGYQIVDVPNVHLYETSWSAPFPGNPLRSSAQLYYDIARRLHEEFDKPGILGEAGYLDTFGGFEVPSEEYTQLYHNALWAGWAGGYAATPFWWSFASRNIMSLDVMSQMKAFSKVARSIDHTAQRFTHFQQTQNNVDLYVLKSPQLILGWAREANSRPLNGRVAHIPGVSEQDTVFGVTFFNTWQGTVIGAQYVPTAHGTLTFVFPDDGQSNPDQAFLMEPIAYGQQASRIRLFMAQKELFAADTSQRQVFAYIQDEQGRVVRGNQPIQFQLEGPGRLLGQNPASPQNGMASILYQPDGSYGEAWIFAKAEGLISDTLIIRLEQKIWLDHFENYASNLALNSSWQVRGGTTAQLSLQTTDAPEGQQAMRVDYAIGDGHAYYAGFFKSTDGLFPGGDVLSFWLKDDQSGR</sequence>
<name>A0A7V5H5W0_CALAY</name>
<dbReference type="AlphaFoldDB" id="A0A7V5H5W0"/>
<protein>
    <submittedName>
        <fullName evidence="2">DUF5060 domain-containing protein</fullName>
    </submittedName>
</protein>
<dbReference type="SUPFAM" id="SSF51445">
    <property type="entry name" value="(Trans)glycosidases"/>
    <property type="match status" value="1"/>
</dbReference>
<comment type="caution">
    <text evidence="2">The sequence shown here is derived from an EMBL/GenBank/DDBJ whole genome shotgun (WGS) entry which is preliminary data.</text>
</comment>
<evidence type="ECO:0000259" key="1">
    <source>
        <dbReference type="Pfam" id="PF16586"/>
    </source>
</evidence>